<organism evidence="2 3">
    <name type="scientific">Geomonas silvestris</name>
    <dbReference type="NCBI Taxonomy" id="2740184"/>
    <lineage>
        <taxon>Bacteria</taxon>
        <taxon>Pseudomonadati</taxon>
        <taxon>Thermodesulfobacteriota</taxon>
        <taxon>Desulfuromonadia</taxon>
        <taxon>Geobacterales</taxon>
        <taxon>Geobacteraceae</taxon>
        <taxon>Geomonas</taxon>
    </lineage>
</organism>
<evidence type="ECO:0000256" key="1">
    <source>
        <dbReference type="SAM" id="Phobius"/>
    </source>
</evidence>
<comment type="caution">
    <text evidence="2">The sequence shown here is derived from an EMBL/GenBank/DDBJ whole genome shotgun (WGS) entry which is preliminary data.</text>
</comment>
<dbReference type="AlphaFoldDB" id="A0A6V8ME03"/>
<feature type="transmembrane region" description="Helical" evidence="1">
    <location>
        <begin position="83"/>
        <end position="106"/>
    </location>
</feature>
<reference evidence="3" key="1">
    <citation type="submission" date="2020-06" db="EMBL/GenBank/DDBJ databases">
        <title>Draft genomic sequence of Geomonas sp. Red330.</title>
        <authorList>
            <person name="Itoh H."/>
            <person name="Zhenxing X."/>
            <person name="Ushijima N."/>
            <person name="Masuda Y."/>
            <person name="Shiratori Y."/>
            <person name="Senoo K."/>
        </authorList>
    </citation>
    <scope>NUCLEOTIDE SEQUENCE [LARGE SCALE GENOMIC DNA]</scope>
    <source>
        <strain evidence="3">Red330</strain>
    </source>
</reference>
<keyword evidence="1" id="KW-0472">Membrane</keyword>
<feature type="transmembrane region" description="Helical" evidence="1">
    <location>
        <begin position="7"/>
        <end position="29"/>
    </location>
</feature>
<evidence type="ECO:0000313" key="2">
    <source>
        <dbReference type="EMBL" id="GFO58215.1"/>
    </source>
</evidence>
<evidence type="ECO:0000313" key="3">
    <source>
        <dbReference type="Proteomes" id="UP000556026"/>
    </source>
</evidence>
<sequence>MTNVFEGFMLTIILMLALTILPRIIWAYLKVEESWQHHDLEALHELQHERNSWLLRHFSCGTAAVILLWIVEARPALEISHRVTVAVGVYAGCCLVFAALECLIWFRIHRYLSLVPVKVSKRDQR</sequence>
<proteinExistence type="predicted"/>
<keyword evidence="1" id="KW-0812">Transmembrane</keyword>
<name>A0A6V8ME03_9BACT</name>
<keyword evidence="1" id="KW-1133">Transmembrane helix</keyword>
<dbReference type="EMBL" id="BLXX01000001">
    <property type="protein sequence ID" value="GFO58215.1"/>
    <property type="molecule type" value="Genomic_DNA"/>
</dbReference>
<feature type="transmembrane region" description="Helical" evidence="1">
    <location>
        <begin position="53"/>
        <end position="71"/>
    </location>
</feature>
<protein>
    <submittedName>
        <fullName evidence="2">Uncharacterized protein</fullName>
    </submittedName>
</protein>
<dbReference type="Proteomes" id="UP000556026">
    <property type="component" value="Unassembled WGS sequence"/>
</dbReference>
<keyword evidence="3" id="KW-1185">Reference proteome</keyword>
<gene>
    <name evidence="2" type="ORF">GMST_05400</name>
</gene>
<dbReference type="RefSeq" id="WP_183353067.1">
    <property type="nucleotide sequence ID" value="NZ_BLXX01000001.1"/>
</dbReference>
<accession>A0A6V8ME03</accession>